<organism evidence="1">
    <name type="scientific">Octopus bimaculoides</name>
    <name type="common">California two-spotted octopus</name>
    <dbReference type="NCBI Taxonomy" id="37653"/>
    <lineage>
        <taxon>Eukaryota</taxon>
        <taxon>Metazoa</taxon>
        <taxon>Spiralia</taxon>
        <taxon>Lophotrochozoa</taxon>
        <taxon>Mollusca</taxon>
        <taxon>Cephalopoda</taxon>
        <taxon>Coleoidea</taxon>
        <taxon>Octopodiformes</taxon>
        <taxon>Octopoda</taxon>
        <taxon>Incirrata</taxon>
        <taxon>Octopodidae</taxon>
        <taxon>Octopus</taxon>
    </lineage>
</organism>
<protein>
    <submittedName>
        <fullName evidence="1">Uncharacterized protein</fullName>
    </submittedName>
</protein>
<dbReference type="EMBL" id="KQ418096">
    <property type="protein sequence ID" value="KOF88853.1"/>
    <property type="molecule type" value="Genomic_DNA"/>
</dbReference>
<proteinExistence type="predicted"/>
<sequence>MTWHSMGVLKKGWRKILNDRMAYGRKNSKTLTKAAFSALFTQLHAALFPGGITRSNNLVSGFLKCGIHPFHPDKCLD</sequence>
<name>A0A0L8HHX0_OCTBM</name>
<reference evidence="1" key="1">
    <citation type="submission" date="2015-07" db="EMBL/GenBank/DDBJ databases">
        <title>MeaNS - Measles Nucleotide Surveillance Program.</title>
        <authorList>
            <person name="Tran T."/>
            <person name="Druce J."/>
        </authorList>
    </citation>
    <scope>NUCLEOTIDE SEQUENCE</scope>
    <source>
        <strain evidence="1">UCB-OBI-ISO-001</strain>
        <tissue evidence="1">Gonad</tissue>
    </source>
</reference>
<accession>A0A0L8HHX0</accession>
<evidence type="ECO:0000313" key="1">
    <source>
        <dbReference type="EMBL" id="KOF88853.1"/>
    </source>
</evidence>
<gene>
    <name evidence="1" type="ORF">OCBIM_22014165mg</name>
</gene>
<dbReference type="AlphaFoldDB" id="A0A0L8HHX0"/>